<dbReference type="GO" id="GO:0002376">
    <property type="term" value="P:immune system process"/>
    <property type="evidence" value="ECO:0007669"/>
    <property type="project" value="UniProtKB-KW"/>
</dbReference>
<keyword evidence="2" id="KW-0391">Immunity</keyword>
<dbReference type="Gene3D" id="2.60.40.10">
    <property type="entry name" value="Immunoglobulins"/>
    <property type="match status" value="2"/>
</dbReference>
<dbReference type="SMART" id="SM00409">
    <property type="entry name" value="IG"/>
    <property type="match status" value="1"/>
</dbReference>
<keyword evidence="1 4" id="KW-0732">Signal</keyword>
<evidence type="ECO:0000313" key="7">
    <source>
        <dbReference type="Proteomes" id="UP001187415"/>
    </source>
</evidence>
<accession>A0AA88LZ12</accession>
<proteinExistence type="predicted"/>
<feature type="signal peptide" evidence="4">
    <location>
        <begin position="1"/>
        <end position="17"/>
    </location>
</feature>
<dbReference type="GO" id="GO:0007166">
    <property type="term" value="P:cell surface receptor signaling pathway"/>
    <property type="evidence" value="ECO:0007669"/>
    <property type="project" value="TreeGrafter"/>
</dbReference>
<dbReference type="PROSITE" id="PS50835">
    <property type="entry name" value="IG_LIKE"/>
    <property type="match status" value="1"/>
</dbReference>
<gene>
    <name evidence="6" type="ORF">Q5P01_020878</name>
</gene>
<dbReference type="InterPro" id="IPR013783">
    <property type="entry name" value="Ig-like_fold"/>
</dbReference>
<dbReference type="Proteomes" id="UP001187415">
    <property type="component" value="Unassembled WGS sequence"/>
</dbReference>
<organism evidence="6 7">
    <name type="scientific">Channa striata</name>
    <name type="common">Snakehead murrel</name>
    <name type="synonym">Ophicephalus striatus</name>
    <dbReference type="NCBI Taxonomy" id="64152"/>
    <lineage>
        <taxon>Eukaryota</taxon>
        <taxon>Metazoa</taxon>
        <taxon>Chordata</taxon>
        <taxon>Craniata</taxon>
        <taxon>Vertebrata</taxon>
        <taxon>Euteleostomi</taxon>
        <taxon>Actinopterygii</taxon>
        <taxon>Neopterygii</taxon>
        <taxon>Teleostei</taxon>
        <taxon>Neoteleostei</taxon>
        <taxon>Acanthomorphata</taxon>
        <taxon>Anabantaria</taxon>
        <taxon>Anabantiformes</taxon>
        <taxon>Channoidei</taxon>
        <taxon>Channidae</taxon>
        <taxon>Channa</taxon>
    </lineage>
</organism>
<dbReference type="PANTHER" id="PTHR23268">
    <property type="entry name" value="T-CELL RECEPTOR BETA CHAIN"/>
    <property type="match status" value="1"/>
</dbReference>
<reference evidence="6" key="1">
    <citation type="submission" date="2023-07" db="EMBL/GenBank/DDBJ databases">
        <title>Chromosome-level Genome Assembly of Striped Snakehead (Channa striata).</title>
        <authorList>
            <person name="Liu H."/>
        </authorList>
    </citation>
    <scope>NUCLEOTIDE SEQUENCE</scope>
    <source>
        <strain evidence="6">Gz</strain>
        <tissue evidence="6">Muscle</tissue>
    </source>
</reference>
<dbReference type="Pfam" id="PF07686">
    <property type="entry name" value="V-set"/>
    <property type="match status" value="1"/>
</dbReference>
<comment type="caution">
    <text evidence="6">The sequence shown here is derived from an EMBL/GenBank/DDBJ whole genome shotgun (WGS) entry which is preliminary data.</text>
</comment>
<evidence type="ECO:0000256" key="3">
    <source>
        <dbReference type="SAM" id="MobiDB-lite"/>
    </source>
</evidence>
<dbReference type="AlphaFoldDB" id="A0AA88LZ12"/>
<dbReference type="InterPro" id="IPR007110">
    <property type="entry name" value="Ig-like_dom"/>
</dbReference>
<keyword evidence="7" id="KW-1185">Reference proteome</keyword>
<feature type="chain" id="PRO_5041636176" description="Ig-like domain-containing protein" evidence="4">
    <location>
        <begin position="18"/>
        <end position="285"/>
    </location>
</feature>
<dbReference type="InterPro" id="IPR050413">
    <property type="entry name" value="TCR_beta_variable"/>
</dbReference>
<dbReference type="SUPFAM" id="SSF48726">
    <property type="entry name" value="Immunoglobulin"/>
    <property type="match status" value="2"/>
</dbReference>
<dbReference type="PANTHER" id="PTHR23268:SF102">
    <property type="entry name" value="IMMUNOGLOBULIN V-SET DOMAIN-CONTAINING PROTEIN"/>
    <property type="match status" value="1"/>
</dbReference>
<protein>
    <recommendedName>
        <fullName evidence="5">Ig-like domain-containing protein</fullName>
    </recommendedName>
</protein>
<evidence type="ECO:0000256" key="1">
    <source>
        <dbReference type="ARBA" id="ARBA00022729"/>
    </source>
</evidence>
<dbReference type="InterPro" id="IPR003599">
    <property type="entry name" value="Ig_sub"/>
</dbReference>
<name>A0AA88LZ12_CHASR</name>
<feature type="region of interest" description="Disordered" evidence="3">
    <location>
        <begin position="264"/>
        <end position="285"/>
    </location>
</feature>
<dbReference type="SMART" id="SM00406">
    <property type="entry name" value="IGv"/>
    <property type="match status" value="1"/>
</dbReference>
<evidence type="ECO:0000259" key="5">
    <source>
        <dbReference type="PROSITE" id="PS50835"/>
    </source>
</evidence>
<evidence type="ECO:0000313" key="6">
    <source>
        <dbReference type="EMBL" id="KAK2826664.1"/>
    </source>
</evidence>
<dbReference type="InterPro" id="IPR013106">
    <property type="entry name" value="Ig_V-set"/>
</dbReference>
<evidence type="ECO:0000256" key="2">
    <source>
        <dbReference type="ARBA" id="ARBA00022859"/>
    </source>
</evidence>
<feature type="domain" description="Ig-like" evidence="5">
    <location>
        <begin position="176"/>
        <end position="273"/>
    </location>
</feature>
<sequence>MMITVFCITCHIILVSGSSVSDDVHQIPANIITKNKDQAKIVCYHTNNNYDRILWYKQADNKQLQFLGYNLASNGIPEPNLGVKIEGNANKGQNSTLTIEGLSDGSDVTQTPLLWRDEGQSATMNCSHTKTIDYSQMYCPNTIMITAGLICAALISVVGLSDGSYVTQTPLLWRDEGQSATMNCSHTKDATFYQMYWYRQLPGETMRQIVLTTTTPPHKYEGDFTEDKFPATKKDAQTGSLTVKTLQPGDSGVYFCAVSQHSDTGDGESCTNTGDTLKTEEQFLR</sequence>
<dbReference type="GO" id="GO:0005886">
    <property type="term" value="C:plasma membrane"/>
    <property type="evidence" value="ECO:0007669"/>
    <property type="project" value="TreeGrafter"/>
</dbReference>
<dbReference type="EMBL" id="JAUPFM010000016">
    <property type="protein sequence ID" value="KAK2826664.1"/>
    <property type="molecule type" value="Genomic_DNA"/>
</dbReference>
<dbReference type="InterPro" id="IPR036179">
    <property type="entry name" value="Ig-like_dom_sf"/>
</dbReference>
<evidence type="ECO:0000256" key="4">
    <source>
        <dbReference type="SAM" id="SignalP"/>
    </source>
</evidence>